<keyword evidence="4 13" id="KW-0812">Transmembrane</keyword>
<evidence type="ECO:0000256" key="9">
    <source>
        <dbReference type="ARBA" id="ARBA00023136"/>
    </source>
</evidence>
<feature type="transmembrane region" description="Helical" evidence="13">
    <location>
        <begin position="1153"/>
        <end position="1171"/>
    </location>
</feature>
<feature type="transmembrane region" description="Helical" evidence="13">
    <location>
        <begin position="123"/>
        <end position="142"/>
    </location>
</feature>
<reference evidence="16" key="1">
    <citation type="submission" date="2018-11" db="EMBL/GenBank/DDBJ databases">
        <authorList>
            <person name="Alioto T."/>
            <person name="Alioto T."/>
        </authorList>
    </citation>
    <scope>NUCLEOTIDE SEQUENCE</scope>
</reference>
<dbReference type="InterPro" id="IPR011527">
    <property type="entry name" value="ABC1_TM_dom"/>
</dbReference>
<accession>A0A8B6HUB0</accession>
<evidence type="ECO:0000256" key="2">
    <source>
        <dbReference type="ARBA" id="ARBA00009726"/>
    </source>
</evidence>
<feature type="transmembrane region" description="Helical" evidence="13">
    <location>
        <begin position="1177"/>
        <end position="1196"/>
    </location>
</feature>
<comment type="similarity">
    <text evidence="2">Belongs to the ABC transporter superfamily. ABCC family. Conjugate transporter (TC 3.A.1.208) subfamily.</text>
</comment>
<dbReference type="GO" id="GO:0005774">
    <property type="term" value="C:vacuolar membrane"/>
    <property type="evidence" value="ECO:0007669"/>
    <property type="project" value="UniProtKB-SubCell"/>
</dbReference>
<feature type="region of interest" description="Disordered" evidence="12">
    <location>
        <begin position="1521"/>
        <end position="1557"/>
    </location>
</feature>
<feature type="compositionally biased region" description="Polar residues" evidence="12">
    <location>
        <begin position="1595"/>
        <end position="1604"/>
    </location>
</feature>
<feature type="transmembrane region" description="Helical" evidence="13">
    <location>
        <begin position="300"/>
        <end position="318"/>
    </location>
</feature>
<comment type="caution">
    <text evidence="16">The sequence shown here is derived from an EMBL/GenBank/DDBJ whole genome shotgun (WGS) entry which is preliminary data.</text>
</comment>
<evidence type="ECO:0000256" key="11">
    <source>
        <dbReference type="ARBA" id="ARBA00047523"/>
    </source>
</evidence>
<dbReference type="GO" id="GO:0005524">
    <property type="term" value="F:ATP binding"/>
    <property type="evidence" value="ECO:0007669"/>
    <property type="project" value="UniProtKB-KW"/>
</dbReference>
<evidence type="ECO:0000256" key="8">
    <source>
        <dbReference type="ARBA" id="ARBA00022989"/>
    </source>
</evidence>
<evidence type="ECO:0000313" key="17">
    <source>
        <dbReference type="Proteomes" id="UP000596742"/>
    </source>
</evidence>
<evidence type="ECO:0000256" key="7">
    <source>
        <dbReference type="ARBA" id="ARBA00022840"/>
    </source>
</evidence>
<dbReference type="OrthoDB" id="6500128at2759"/>
<dbReference type="CDD" id="cd03244">
    <property type="entry name" value="ABCC_MRP_domain2"/>
    <property type="match status" value="1"/>
</dbReference>
<dbReference type="PROSITE" id="PS50893">
    <property type="entry name" value="ABC_TRANSPORTER_2"/>
    <property type="match status" value="2"/>
</dbReference>
<dbReference type="InterPro" id="IPR017871">
    <property type="entry name" value="ABC_transporter-like_CS"/>
</dbReference>
<dbReference type="PANTHER" id="PTHR24223">
    <property type="entry name" value="ATP-BINDING CASSETTE SUB-FAMILY C"/>
    <property type="match status" value="1"/>
</dbReference>
<evidence type="ECO:0000256" key="13">
    <source>
        <dbReference type="SAM" id="Phobius"/>
    </source>
</evidence>
<feature type="transmembrane region" description="Helical" evidence="13">
    <location>
        <begin position="444"/>
        <end position="465"/>
    </location>
</feature>
<feature type="transmembrane region" description="Helical" evidence="13">
    <location>
        <begin position="966"/>
        <end position="989"/>
    </location>
</feature>
<comment type="catalytic activity">
    <reaction evidence="11">
        <text>leukotriene C4(in) + ATP + H2O = leukotriene C4(out) + ADP + phosphate + H(+)</text>
        <dbReference type="Rhea" id="RHEA:38963"/>
        <dbReference type="ChEBI" id="CHEBI:15377"/>
        <dbReference type="ChEBI" id="CHEBI:15378"/>
        <dbReference type="ChEBI" id="CHEBI:30616"/>
        <dbReference type="ChEBI" id="CHEBI:43474"/>
        <dbReference type="ChEBI" id="CHEBI:57973"/>
        <dbReference type="ChEBI" id="CHEBI:456216"/>
    </reaction>
    <physiologicalReaction direction="left-to-right" evidence="11">
        <dbReference type="Rhea" id="RHEA:38964"/>
    </physiologicalReaction>
</comment>
<dbReference type="Pfam" id="PF24357">
    <property type="entry name" value="TMD0_ABC"/>
    <property type="match status" value="1"/>
</dbReference>
<keyword evidence="17" id="KW-1185">Reference proteome</keyword>
<evidence type="ECO:0000256" key="3">
    <source>
        <dbReference type="ARBA" id="ARBA00022448"/>
    </source>
</evidence>
<feature type="transmembrane region" description="Helical" evidence="13">
    <location>
        <begin position="22"/>
        <end position="42"/>
    </location>
</feature>
<dbReference type="InterPro" id="IPR036640">
    <property type="entry name" value="ABC1_TM_sf"/>
</dbReference>
<keyword evidence="3" id="KW-0813">Transport</keyword>
<gene>
    <name evidence="16" type="ORF">MGAL_10B065539</name>
</gene>
<feature type="region of interest" description="Disordered" evidence="12">
    <location>
        <begin position="1585"/>
        <end position="1702"/>
    </location>
</feature>
<dbReference type="Gene3D" id="1.20.1560.10">
    <property type="entry name" value="ABC transporter type 1, transmembrane domain"/>
    <property type="match status" value="2"/>
</dbReference>
<evidence type="ECO:0000256" key="1">
    <source>
        <dbReference type="ARBA" id="ARBA00004128"/>
    </source>
</evidence>
<keyword evidence="8 13" id="KW-1133">Transmembrane helix</keyword>
<feature type="transmembrane region" description="Helical" evidence="13">
    <location>
        <begin position="92"/>
        <end position="111"/>
    </location>
</feature>
<feature type="non-terminal residue" evidence="16">
    <location>
        <position position="1"/>
    </location>
</feature>
<dbReference type="FunFam" id="1.20.1560.10:FF:000001">
    <property type="entry name" value="ATP-binding cassette subfamily C member 1"/>
    <property type="match status" value="1"/>
</dbReference>
<feature type="compositionally biased region" description="Low complexity" evidence="12">
    <location>
        <begin position="1639"/>
        <end position="1650"/>
    </location>
</feature>
<feature type="domain" description="ABC transporter" evidence="14">
    <location>
        <begin position="595"/>
        <end position="820"/>
    </location>
</feature>
<dbReference type="InterPro" id="IPR027417">
    <property type="entry name" value="P-loop_NTPase"/>
</dbReference>
<comment type="subcellular location">
    <subcellularLocation>
        <location evidence="1">Vacuole membrane</location>
        <topology evidence="1">Multi-pass membrane protein</topology>
    </subcellularLocation>
</comment>
<feature type="domain" description="ABC transmembrane type-1" evidence="15">
    <location>
        <begin position="313"/>
        <end position="508"/>
    </location>
</feature>
<dbReference type="CDD" id="cd18595">
    <property type="entry name" value="ABC_6TM_MRP1_2_3_6_D1_like"/>
    <property type="match status" value="1"/>
</dbReference>
<feature type="compositionally biased region" description="Low complexity" evidence="12">
    <location>
        <begin position="1531"/>
        <end position="1544"/>
    </location>
</feature>
<proteinExistence type="inferred from homology"/>
<evidence type="ECO:0000256" key="5">
    <source>
        <dbReference type="ARBA" id="ARBA00022737"/>
    </source>
</evidence>
<dbReference type="Pfam" id="PF00005">
    <property type="entry name" value="ABC_tran"/>
    <property type="match status" value="2"/>
</dbReference>
<evidence type="ECO:0000313" key="16">
    <source>
        <dbReference type="EMBL" id="VDI84227.1"/>
    </source>
</evidence>
<dbReference type="SMART" id="SM00382">
    <property type="entry name" value="AAA"/>
    <property type="match status" value="2"/>
</dbReference>
<dbReference type="EC" id="7.6.2.3" evidence="10"/>
<dbReference type="GO" id="GO:0015431">
    <property type="term" value="F:ABC-type glutathione S-conjugate transporter activity"/>
    <property type="evidence" value="ECO:0007669"/>
    <property type="project" value="UniProtKB-EC"/>
</dbReference>
<feature type="transmembrane region" description="Helical" evidence="13">
    <location>
        <begin position="503"/>
        <end position="525"/>
    </location>
</feature>
<protein>
    <recommendedName>
        <fullName evidence="10">ABC-type glutathione-S-conjugate transporter</fullName>
        <ecNumber evidence="10">7.6.2.3</ecNumber>
    </recommendedName>
</protein>
<dbReference type="GO" id="GO:0016887">
    <property type="term" value="F:ATP hydrolysis activity"/>
    <property type="evidence" value="ECO:0007669"/>
    <property type="project" value="InterPro"/>
</dbReference>
<feature type="transmembrane region" description="Helical" evidence="13">
    <location>
        <begin position="537"/>
        <end position="562"/>
    </location>
</feature>
<dbReference type="InterPro" id="IPR003439">
    <property type="entry name" value="ABC_transporter-like_ATP-bd"/>
</dbReference>
<feature type="compositionally biased region" description="Basic and acidic residues" evidence="12">
    <location>
        <begin position="1686"/>
        <end position="1702"/>
    </location>
</feature>
<keyword evidence="6" id="KW-0547">Nucleotide-binding</keyword>
<dbReference type="InterPro" id="IPR050173">
    <property type="entry name" value="ABC_transporter_C-like"/>
</dbReference>
<evidence type="ECO:0000256" key="6">
    <source>
        <dbReference type="ARBA" id="ARBA00022741"/>
    </source>
</evidence>
<dbReference type="PANTHER" id="PTHR24223:SF443">
    <property type="entry name" value="MULTIDRUG-RESISTANCE LIKE PROTEIN 1, ISOFORM I"/>
    <property type="match status" value="1"/>
</dbReference>
<dbReference type="PROSITE" id="PS50929">
    <property type="entry name" value="ABC_TM1F"/>
    <property type="match status" value="2"/>
</dbReference>
<sequence length="1702" mass="190993">DDTGFSDNSTYPNFTKCFRNTVLVWLPCGWLWLTLPVNIYLVRTTKNQRLPVTAFNMSKLILDLILVVMTIIDTVREVSEENLSYTAPNVVIVTGLINAVSYGLAAVYTQLDRIRGSITSTSLFVFWLLKVVCNIVDFYTRIVNHTYEENRFRFILFYIIYSILLVQLIIHSFAEKQNIVSEDGDSRRETCPEENASILNLLYFWWMNSIIVKAYKKPLVEKDLWPLMSRDQSQNVVKTFDSNWRYELSKAQIRNARERTQHVYDIQQSTSATEKTPLLQTKLLPTKINVQKSTRHKGSLFKALFNSFGWTYLLSLWFKFISDILQFVGPILISFLIAYADDRDNKPSWKGYLPAVGLFVSGMIQSVFYHQNYKLGMAVGMRVRCSLISAIYKKSLTMNSDAKKETTLGQIVSLMSVDCQHLQDMFTYLSTVMSVPVQVAIGMYLLWGTLGISCLAGLGVLLLLIPLNSLVAARQLTLTADVLALKGERIKLMNQILNGMKGVATFGWLLAPFVVALATFATYVNTSDDKYFSASKAFVSLALFNILRLPVILLAQSISAIIQGKVSLKRVGNFLSSEDLDPSSTQHVFDTDYAIKIQQGTFTWDKENPQSTLRDINLTIPDGQLVAVVGHVGAGKSSLFSATLGEMLKIDGSVALKGSVAYVPQEAWIQNATLMDNILFGKTFMQKKYKRVLEACAMTSDLDLLPGRDLTEIGEKGINLSGGQKQRVSLARAVYSNSDVYLMDDPLSAVDAHVGKHIFEKVIGNKGLLKNKTRLLVTHGIHWLPMVDHIIVMTNGRITEVGTYEDLINHDGPFAHFLKQYFIEENDEAIDDPEIQQIRNMILEQVESVTSDGLTSDEPALSLIRKQNKEIKKKEYIAESPALLLQTRLTHDEQAETGGVKWPVYKAYTKALGLGASIIVMFVFSMYHAASVYANFWLTFWTNDQYLTNQNNTGTEKFIDQTNYYLLGYGILGIIQAAFVLIYATLVSVKMVQAAGKIHQHMLDKIMRAPMEFFDTTPLGRIINRFSSDVEMMDTALPLTFRITLNSLYLAVTTVIVICINTPIILSTVVPLMICYGVIMRFYLPTSRQLKRLESIHRSPVFNHFSETIAGAIVIRAYKASERFMNEALKRLDKNMVYYYAFFNSARWLGIRLELLGNIFVIATALFSIYSNLDGSFVGLSVVYAIQATYILNLLVINMSDLQSNIVCVERIKEYTEIDSEANWRSTKKPPDNWPEKGEIIFTDFRMRYRAGTELVLHGINLKIHHGEKIGIVGRTGAGKSSLALALFRLIEAASGDITIDGVDIKNIGLHDLREKVTILPQDPVLFSGSLRLNLDPFCCYGDDQLWTALEHAHLRESVNNLPGKLDFQCGEGGQNLSVGQRQLVCLARTLLKETRVLVLDEATAAVDLATDDLIQQTIFREFKDCTVLAIAHRLKTVLDYDRIVVMDKGRIVEVDNPNNLLANEKSIFYGLAKEAGIVNNGNGQEQLKNSIRYLTNQQQVQNVISSNRNSHDNQIGDVISQKDKEDNMSEKSSNGWSSYSGRSGNEGSAELSNGQGKDVKHFVDNISVDSVRFGDVTIVTPQQILPPSLESEISETTGDSETGSEYGESKEELEDTKRNDSGSDKTLKHHVLVKQGRSLESSLNGSESKGSSEKSEYYSADSQCPDELLNQHLVRQEGEATQTHSFEKEPPHESTEKTDMC</sequence>
<keyword evidence="7" id="KW-0067">ATP-binding</keyword>
<name>A0A8B6HUB0_MYTGA</name>
<feature type="transmembrane region" description="Helical" evidence="13">
    <location>
        <begin position="352"/>
        <end position="371"/>
    </location>
</feature>
<keyword evidence="9 13" id="KW-0472">Membrane</keyword>
<evidence type="ECO:0000259" key="14">
    <source>
        <dbReference type="PROSITE" id="PS50893"/>
    </source>
</evidence>
<dbReference type="Proteomes" id="UP000596742">
    <property type="component" value="Unassembled WGS sequence"/>
</dbReference>
<dbReference type="SUPFAM" id="SSF90123">
    <property type="entry name" value="ABC transporter transmembrane region"/>
    <property type="match status" value="2"/>
</dbReference>
<dbReference type="InterPro" id="IPR056227">
    <property type="entry name" value="TMD0_ABC"/>
</dbReference>
<feature type="domain" description="ABC transmembrane type-1" evidence="15">
    <location>
        <begin position="918"/>
        <end position="1204"/>
    </location>
</feature>
<dbReference type="FunFam" id="3.40.50.300:FF:000074">
    <property type="entry name" value="Multidrug resistance-associated protein 5 isoform 1"/>
    <property type="match status" value="1"/>
</dbReference>
<evidence type="ECO:0000256" key="4">
    <source>
        <dbReference type="ARBA" id="ARBA00022692"/>
    </source>
</evidence>
<dbReference type="SUPFAM" id="SSF52540">
    <property type="entry name" value="P-loop containing nucleoside triphosphate hydrolases"/>
    <property type="match status" value="2"/>
</dbReference>
<dbReference type="EMBL" id="UYJE01010548">
    <property type="protein sequence ID" value="VDI84227.1"/>
    <property type="molecule type" value="Genomic_DNA"/>
</dbReference>
<dbReference type="PROSITE" id="PS00211">
    <property type="entry name" value="ABC_TRANSPORTER_1"/>
    <property type="match status" value="2"/>
</dbReference>
<dbReference type="CDD" id="cd03250">
    <property type="entry name" value="ABCC_MRP_domain1"/>
    <property type="match status" value="1"/>
</dbReference>
<evidence type="ECO:0000256" key="10">
    <source>
        <dbReference type="ARBA" id="ARBA00024220"/>
    </source>
</evidence>
<dbReference type="InterPro" id="IPR003593">
    <property type="entry name" value="AAA+_ATPase"/>
</dbReference>
<dbReference type="Gene3D" id="3.40.50.300">
    <property type="entry name" value="P-loop containing nucleotide triphosphate hydrolases"/>
    <property type="match status" value="2"/>
</dbReference>
<evidence type="ECO:0000256" key="12">
    <source>
        <dbReference type="SAM" id="MobiDB-lite"/>
    </source>
</evidence>
<dbReference type="FunFam" id="3.40.50.300:FF:000293">
    <property type="entry name" value="ATP binding cassette subfamily C member 1"/>
    <property type="match status" value="1"/>
</dbReference>
<evidence type="ECO:0000259" key="15">
    <source>
        <dbReference type="PROSITE" id="PS50929"/>
    </source>
</evidence>
<dbReference type="CDD" id="cd18603">
    <property type="entry name" value="ABC_6TM_MRP1_2_3_6_D2_like"/>
    <property type="match status" value="1"/>
</dbReference>
<dbReference type="Pfam" id="PF00664">
    <property type="entry name" value="ABC_membrane"/>
    <property type="match status" value="2"/>
</dbReference>
<feature type="domain" description="ABC transporter" evidence="14">
    <location>
        <begin position="1240"/>
        <end position="1474"/>
    </location>
</feature>
<feature type="transmembrane region" description="Helical" evidence="13">
    <location>
        <begin position="154"/>
        <end position="174"/>
    </location>
</feature>
<feature type="transmembrane region" description="Helical" evidence="13">
    <location>
        <begin position="54"/>
        <end position="72"/>
    </location>
</feature>
<feature type="transmembrane region" description="Helical" evidence="13">
    <location>
        <begin position="911"/>
        <end position="930"/>
    </location>
</feature>
<feature type="transmembrane region" description="Helical" evidence="13">
    <location>
        <begin position="324"/>
        <end position="340"/>
    </location>
</feature>
<keyword evidence="5" id="KW-0677">Repeat</keyword>
<organism evidence="16 17">
    <name type="scientific">Mytilus galloprovincialis</name>
    <name type="common">Mediterranean mussel</name>
    <dbReference type="NCBI Taxonomy" id="29158"/>
    <lineage>
        <taxon>Eukaryota</taxon>
        <taxon>Metazoa</taxon>
        <taxon>Spiralia</taxon>
        <taxon>Lophotrochozoa</taxon>
        <taxon>Mollusca</taxon>
        <taxon>Bivalvia</taxon>
        <taxon>Autobranchia</taxon>
        <taxon>Pteriomorphia</taxon>
        <taxon>Mytilida</taxon>
        <taxon>Mytiloidea</taxon>
        <taxon>Mytilidae</taxon>
        <taxon>Mytilinae</taxon>
        <taxon>Mytilus</taxon>
    </lineage>
</organism>
<feature type="compositionally biased region" description="Basic and acidic residues" evidence="12">
    <location>
        <begin position="1521"/>
        <end position="1530"/>
    </location>
</feature>
<feature type="compositionally biased region" description="Basic and acidic residues" evidence="12">
    <location>
        <begin position="1608"/>
        <end position="1627"/>
    </location>
</feature>